<sequence>MGLFDMFKKKPDPKSQIDPLHDLTLSKMKVGFLVDYNMKTWEVVGYNVYEYGRNDEAEEWCLRAEGALVFLERYEDDEVEWSFAKKIRMSSIEENLAKHIGQFDEPPRKIHYQNKEFTLDEEDSGLFYEDGKAPGQEFISWTFLSDDEESFVSVEQWGENDFEAAAGFYVEEYEFTNILPGGR</sequence>
<organism evidence="2 3">
    <name type="scientific">Sulfidibacter corallicola</name>
    <dbReference type="NCBI Taxonomy" id="2818388"/>
    <lineage>
        <taxon>Bacteria</taxon>
        <taxon>Pseudomonadati</taxon>
        <taxon>Acidobacteriota</taxon>
        <taxon>Holophagae</taxon>
        <taxon>Acanthopleuribacterales</taxon>
        <taxon>Acanthopleuribacteraceae</taxon>
        <taxon>Sulfidibacter</taxon>
    </lineage>
</organism>
<reference evidence="2" key="1">
    <citation type="submission" date="2021-03" db="EMBL/GenBank/DDBJ databases">
        <title>Acanthopleuribacteraceae sp. M133.</title>
        <authorList>
            <person name="Wang G."/>
        </authorList>
    </citation>
    <scope>NUCLEOTIDE SEQUENCE</scope>
    <source>
        <strain evidence="2">M133</strain>
    </source>
</reference>
<dbReference type="RefSeq" id="WP_237377472.1">
    <property type="nucleotide sequence ID" value="NZ_CP071793.1"/>
</dbReference>
<evidence type="ECO:0000259" key="1">
    <source>
        <dbReference type="Pfam" id="PF13785"/>
    </source>
</evidence>
<protein>
    <submittedName>
        <fullName evidence="2">DUF4178 domain-containing protein</fullName>
    </submittedName>
</protein>
<feature type="domain" description="DUF4178" evidence="1">
    <location>
        <begin position="29"/>
        <end position="171"/>
    </location>
</feature>
<evidence type="ECO:0000313" key="3">
    <source>
        <dbReference type="Proteomes" id="UP000663929"/>
    </source>
</evidence>
<gene>
    <name evidence="2" type="ORF">J3U87_19635</name>
</gene>
<proteinExistence type="predicted"/>
<keyword evidence="3" id="KW-1185">Reference proteome</keyword>
<dbReference type="KEGG" id="scor:J3U87_19635"/>
<dbReference type="Proteomes" id="UP000663929">
    <property type="component" value="Chromosome"/>
</dbReference>
<dbReference type="Pfam" id="PF13785">
    <property type="entry name" value="DUF4178"/>
    <property type="match status" value="1"/>
</dbReference>
<evidence type="ECO:0000313" key="2">
    <source>
        <dbReference type="EMBL" id="QTD47806.1"/>
    </source>
</evidence>
<name>A0A8A4TCY9_SULCO</name>
<dbReference type="EMBL" id="CP071793">
    <property type="protein sequence ID" value="QTD47806.1"/>
    <property type="molecule type" value="Genomic_DNA"/>
</dbReference>
<accession>A0A8A4TCY9</accession>
<dbReference type="AlphaFoldDB" id="A0A8A4TCY9"/>
<dbReference type="InterPro" id="IPR025235">
    <property type="entry name" value="DUF4178"/>
</dbReference>